<dbReference type="Gene3D" id="3.20.20.80">
    <property type="entry name" value="Glycosidases"/>
    <property type="match status" value="1"/>
</dbReference>
<comment type="caution">
    <text evidence="2">The sequence shown here is derived from an EMBL/GenBank/DDBJ whole genome shotgun (WGS) entry which is preliminary data.</text>
</comment>
<keyword evidence="1" id="KW-0732">Signal</keyword>
<dbReference type="InterPro" id="IPR017853">
    <property type="entry name" value="GH"/>
</dbReference>
<reference evidence="2 3" key="1">
    <citation type="submission" date="2016-10" db="EMBL/GenBank/DDBJ databases">
        <authorList>
            <person name="Varghese N."/>
            <person name="Submissions S."/>
        </authorList>
    </citation>
    <scope>NUCLEOTIDE SEQUENCE [LARGE SCALE GENOMIC DNA]</scope>
    <source>
        <strain evidence="2 3">DSM 16392</strain>
    </source>
</reference>
<proteinExistence type="predicted"/>
<protein>
    <submittedName>
        <fullName evidence="2">Uncharacterized protein</fullName>
    </submittedName>
</protein>
<keyword evidence="3" id="KW-1185">Reference proteome</keyword>
<feature type="chain" id="PRO_5045270608" evidence="1">
    <location>
        <begin position="28"/>
        <end position="355"/>
    </location>
</feature>
<gene>
    <name evidence="2" type="ORF">SAMN04488518_11760</name>
</gene>
<dbReference type="RefSeq" id="WP_093523601.1">
    <property type="nucleotide sequence ID" value="NZ_FOSK01000017.1"/>
</dbReference>
<dbReference type="EMBL" id="FOSK01000017">
    <property type="protein sequence ID" value="SFL12374.1"/>
    <property type="molecule type" value="Genomic_DNA"/>
</dbReference>
<dbReference type="Proteomes" id="UP000199598">
    <property type="component" value="Unassembled WGS sequence"/>
</dbReference>
<dbReference type="SUPFAM" id="SSF51445">
    <property type="entry name" value="(Trans)glycosidases"/>
    <property type="match status" value="1"/>
</dbReference>
<sequence>MPVISVRKSVALGLVALFSFSSPSAFAKWKNPADRYAEAYKEYLGAACPIAPDSIKHFVYFARDREAIEEHPFLESSRFAGAQIMYPWRALETSEGNYDFSLIEADLAYLESKGKTLFVQLQDASFDPGYVPVPDYLLSDEYAGGAVYQFDDNNEPEGWVAKRWNSKVQERFTKLLQALGKAFDGRIEGINLQETAIGVSAADDEQFSPARYSEALKGNMSAMKAAFPTSVSMQYANFMPGEWLPFEDKGYLNSIYEYGESVGVGLGAPDLMFKRRGQLNHTIAMMHERAYTAPLGIAIQDGNYTGRTGTTEVIENDQNIVPLLHAFAKDFMKVDYMFWVNQEPYFERDVLTCFE</sequence>
<accession>A0A1I4F376</accession>
<evidence type="ECO:0000313" key="2">
    <source>
        <dbReference type="EMBL" id="SFL12374.1"/>
    </source>
</evidence>
<organism evidence="2 3">
    <name type="scientific">Pseudovibrio ascidiaceicola</name>
    <dbReference type="NCBI Taxonomy" id="285279"/>
    <lineage>
        <taxon>Bacteria</taxon>
        <taxon>Pseudomonadati</taxon>
        <taxon>Pseudomonadota</taxon>
        <taxon>Alphaproteobacteria</taxon>
        <taxon>Hyphomicrobiales</taxon>
        <taxon>Stappiaceae</taxon>
        <taxon>Pseudovibrio</taxon>
    </lineage>
</organism>
<name>A0A1I4F376_9HYPH</name>
<evidence type="ECO:0000256" key="1">
    <source>
        <dbReference type="SAM" id="SignalP"/>
    </source>
</evidence>
<evidence type="ECO:0000313" key="3">
    <source>
        <dbReference type="Proteomes" id="UP000199598"/>
    </source>
</evidence>
<feature type="signal peptide" evidence="1">
    <location>
        <begin position="1"/>
        <end position="27"/>
    </location>
</feature>